<dbReference type="EMBL" id="JFZT01000040">
    <property type="protein sequence ID" value="EZQ06707.1"/>
    <property type="molecule type" value="Genomic_DNA"/>
</dbReference>
<dbReference type="PROSITE" id="PS50850">
    <property type="entry name" value="MFS"/>
    <property type="match status" value="1"/>
</dbReference>
<keyword evidence="5 6" id="KW-0472">Membrane</keyword>
<dbReference type="PANTHER" id="PTHR43385">
    <property type="entry name" value="RIBOFLAVIN TRANSPORTER RIBJ"/>
    <property type="match status" value="1"/>
</dbReference>
<dbReference type="STRING" id="1160895.CM19_07110"/>
<evidence type="ECO:0000256" key="6">
    <source>
        <dbReference type="SAM" id="Phobius"/>
    </source>
</evidence>
<feature type="transmembrane region" description="Helical" evidence="6">
    <location>
        <begin position="315"/>
        <end position="335"/>
    </location>
</feature>
<evidence type="ECO:0000256" key="4">
    <source>
        <dbReference type="ARBA" id="ARBA00022989"/>
    </source>
</evidence>
<gene>
    <name evidence="8" type="ORF">CM19_07110</name>
</gene>
<dbReference type="AlphaFoldDB" id="A0A031LNP1"/>
<dbReference type="Proteomes" id="UP000024332">
    <property type="component" value="Unassembled WGS sequence"/>
</dbReference>
<dbReference type="InterPro" id="IPR036259">
    <property type="entry name" value="MFS_trans_sf"/>
</dbReference>
<accession>A0A031LNP1</accession>
<evidence type="ECO:0000256" key="2">
    <source>
        <dbReference type="ARBA" id="ARBA00022448"/>
    </source>
</evidence>
<feature type="transmembrane region" description="Helical" evidence="6">
    <location>
        <begin position="197"/>
        <end position="224"/>
    </location>
</feature>
<evidence type="ECO:0000256" key="3">
    <source>
        <dbReference type="ARBA" id="ARBA00022692"/>
    </source>
</evidence>
<feature type="transmembrane region" description="Helical" evidence="6">
    <location>
        <begin position="279"/>
        <end position="303"/>
    </location>
</feature>
<feature type="transmembrane region" description="Helical" evidence="6">
    <location>
        <begin position="157"/>
        <end position="176"/>
    </location>
</feature>
<feature type="transmembrane region" description="Helical" evidence="6">
    <location>
        <begin position="341"/>
        <end position="361"/>
    </location>
</feature>
<dbReference type="InterPro" id="IPR020846">
    <property type="entry name" value="MFS_dom"/>
</dbReference>
<feature type="transmembrane region" description="Helical" evidence="6">
    <location>
        <begin position="37"/>
        <end position="59"/>
    </location>
</feature>
<dbReference type="InterPro" id="IPR011701">
    <property type="entry name" value="MFS"/>
</dbReference>
<protein>
    <recommendedName>
        <fullName evidence="7">Major facilitator superfamily (MFS) profile domain-containing protein</fullName>
    </recommendedName>
</protein>
<feature type="transmembrane region" description="Helical" evidence="6">
    <location>
        <begin position="71"/>
        <end position="89"/>
    </location>
</feature>
<keyword evidence="2" id="KW-0813">Transport</keyword>
<dbReference type="SUPFAM" id="SSF103473">
    <property type="entry name" value="MFS general substrate transporter"/>
    <property type="match status" value="1"/>
</dbReference>
<evidence type="ECO:0000256" key="1">
    <source>
        <dbReference type="ARBA" id="ARBA00004141"/>
    </source>
</evidence>
<dbReference type="InterPro" id="IPR052983">
    <property type="entry name" value="MFS_Riboflavin_Transporter"/>
</dbReference>
<reference evidence="8 9" key="1">
    <citation type="submission" date="2014-03" db="EMBL/GenBank/DDBJ databases">
        <title>Draft genome sequence of the novel thermoacidophilic archaea Acidianus copahuensis ALE1 strain, isolated from Copahue volcanic area in Neuquen Argentina.</title>
        <authorList>
            <person name="Urbieta M.S."/>
            <person name="Rascovan N."/>
            <person name="Castro C."/>
            <person name="Revale S."/>
            <person name="Giaveno M.A."/>
            <person name="Vazquez M.P."/>
            <person name="Donati E.R."/>
        </authorList>
    </citation>
    <scope>NUCLEOTIDE SEQUENCE [LARGE SCALE GENOMIC DNA]</scope>
    <source>
        <strain evidence="8 9">ALE1</strain>
    </source>
</reference>
<keyword evidence="3 6" id="KW-0812">Transmembrane</keyword>
<keyword evidence="9" id="KW-1185">Reference proteome</keyword>
<evidence type="ECO:0000256" key="5">
    <source>
        <dbReference type="ARBA" id="ARBA00023136"/>
    </source>
</evidence>
<name>A0A031LNP1_9CREN</name>
<dbReference type="Gene3D" id="1.20.1250.20">
    <property type="entry name" value="MFS general substrate transporter like domains"/>
    <property type="match status" value="2"/>
</dbReference>
<evidence type="ECO:0000313" key="8">
    <source>
        <dbReference type="EMBL" id="EZQ06707.1"/>
    </source>
</evidence>
<evidence type="ECO:0000259" key="7">
    <source>
        <dbReference type="PROSITE" id="PS50850"/>
    </source>
</evidence>
<dbReference type="GO" id="GO:0022857">
    <property type="term" value="F:transmembrane transporter activity"/>
    <property type="evidence" value="ECO:0007669"/>
    <property type="project" value="InterPro"/>
</dbReference>
<feature type="domain" description="Major facilitator superfamily (MFS) profile" evidence="7">
    <location>
        <begin position="3"/>
        <end position="365"/>
    </location>
</feature>
<proteinExistence type="predicted"/>
<evidence type="ECO:0000313" key="9">
    <source>
        <dbReference type="Proteomes" id="UP000024332"/>
    </source>
</evidence>
<feature type="transmembrane region" description="Helical" evidence="6">
    <location>
        <begin position="126"/>
        <end position="151"/>
    </location>
</feature>
<sequence length="367" mass="39595">MKGKSIVAIGFTIMAFNSLYQYSWNALSPLLERGLNVGLFQISIAFSLFTIFSSISQPFGGGYADVHGPKGVGILSAVLSAIGFLGTYFTPNIQIFYVFWSLGSIGEGILYGIATNLGVKWFKQRTALVTGLISLGFGIGSIVVNPIIFYLHNFREIVLYIGLVEIVVLPLLLFLIDYPKNTQGKGVRETTLSTSFWILYVSFIASSTPLLVVSSSLSAIGFYLPKLQLETIISVFPLTSGLGRPIFGEVGDKIGILKSTILINIVEEIGSLSLFYNPIIAAILIGISGGSAATLYFNISGLIFGKKFSTANNGILYTGKALSGIIGSSIFSLIFLFSTDIAYIFVSIFPIIALSLIIIIIKKYKVS</sequence>
<organism evidence="8 9">
    <name type="scientific">Candidatus Acidianus copahuensis</name>
    <dbReference type="NCBI Taxonomy" id="1160895"/>
    <lineage>
        <taxon>Archaea</taxon>
        <taxon>Thermoproteota</taxon>
        <taxon>Thermoprotei</taxon>
        <taxon>Sulfolobales</taxon>
        <taxon>Sulfolobaceae</taxon>
        <taxon>Acidianus</taxon>
    </lineage>
</organism>
<dbReference type="Pfam" id="PF07690">
    <property type="entry name" value="MFS_1"/>
    <property type="match status" value="1"/>
</dbReference>
<comment type="subcellular location">
    <subcellularLocation>
        <location evidence="1">Membrane</location>
        <topology evidence="1">Multi-pass membrane protein</topology>
    </subcellularLocation>
</comment>
<dbReference type="PANTHER" id="PTHR43385:SF1">
    <property type="entry name" value="RIBOFLAVIN TRANSPORTER RIBJ"/>
    <property type="match status" value="1"/>
</dbReference>
<dbReference type="GO" id="GO:0016020">
    <property type="term" value="C:membrane"/>
    <property type="evidence" value="ECO:0007669"/>
    <property type="project" value="UniProtKB-SubCell"/>
</dbReference>
<feature type="transmembrane region" description="Helical" evidence="6">
    <location>
        <begin position="95"/>
        <end position="114"/>
    </location>
</feature>
<dbReference type="RefSeq" id="WP_420804713.1">
    <property type="nucleotide sequence ID" value="NZ_JFZT01000040.1"/>
</dbReference>
<comment type="caution">
    <text evidence="8">The sequence shown here is derived from an EMBL/GenBank/DDBJ whole genome shotgun (WGS) entry which is preliminary data.</text>
</comment>
<keyword evidence="4 6" id="KW-1133">Transmembrane helix</keyword>